<comment type="caution">
    <text evidence="2">The sequence shown here is derived from an EMBL/GenBank/DDBJ whole genome shotgun (WGS) entry which is preliminary data.</text>
</comment>
<evidence type="ECO:0000313" key="3">
    <source>
        <dbReference type="EMBL" id="MBV4535792.1"/>
    </source>
</evidence>
<dbReference type="Proteomes" id="UP001621534">
    <property type="component" value="Unassembled WGS sequence"/>
</dbReference>
<reference evidence="2" key="3">
    <citation type="submission" date="2020-07" db="EMBL/GenBank/DDBJ databases">
        <authorList>
            <person name="Lood C."/>
            <person name="Girard L."/>
        </authorList>
    </citation>
    <scope>NUCLEOTIDE SEQUENCE</scope>
    <source>
        <strain evidence="2">SWRI10</strain>
    </source>
</reference>
<gene>
    <name evidence="3" type="ORF">HU737_007375</name>
    <name evidence="2" type="ORF">HU737_04680</name>
    <name evidence="4" type="ORF">KW869_03425</name>
</gene>
<reference evidence="4" key="5">
    <citation type="submission" date="2021-07" db="EMBL/GenBank/DDBJ databases">
        <authorList>
            <person name="Wevar Oller A.L."/>
            <person name="Talano M.A."/>
            <person name="Torres Tejerizo G.A."/>
            <person name="Agostini E."/>
        </authorList>
    </citation>
    <scope>NUCLEOTIDE SEQUENCE</scope>
    <source>
        <strain evidence="4">AW4</strain>
    </source>
</reference>
<reference evidence="3" key="4">
    <citation type="submission" date="2021-06" db="EMBL/GenBank/DDBJ databases">
        <title>Updating the genus Pseudomonas: Description of 43 new species and partition of the Pseudomonas putida group.</title>
        <authorList>
            <person name="Girard L."/>
            <person name="Lood C."/>
            <person name="Vandamme P."/>
            <person name="Rokni-Zadeh H."/>
            <person name="Van Noort V."/>
            <person name="Hofte M."/>
            <person name="Lavigne R."/>
            <person name="De Mot R."/>
        </authorList>
    </citation>
    <scope>NUCLEOTIDE SEQUENCE</scope>
    <source>
        <strain evidence="3">SWRI10</strain>
    </source>
</reference>
<dbReference type="EMBL" id="JABWRE010000002">
    <property type="protein sequence ID" value="MBC3439967.1"/>
    <property type="molecule type" value="Genomic_DNA"/>
</dbReference>
<sequence>MKSMTLFVIASVLSVAAVAQDGPAENCEAKIKDLESIHSADGAALHGGKVDEFRALLKQAKEAQMAGDMQKCQASADRAKTIYNTARGK</sequence>
<reference evidence="4 5" key="1">
    <citation type="journal article" date="2012" name="Plant Soil">
        <title>Screening of plant growth-promoting traits in arsenic-resistant bacteria isolated from the rhizosphere of soybean plants from Argentinean agricultural soil.</title>
        <authorList>
            <person name="Wevar Oller A.L."/>
            <person name="Talano M.A."/>
            <person name="Agostini E."/>
        </authorList>
    </citation>
    <scope>NUCLEOTIDE SEQUENCE [LARGE SCALE GENOMIC DNA]</scope>
    <source>
        <strain evidence="4 5">AW4</strain>
    </source>
</reference>
<dbReference type="AlphaFoldDB" id="A0A923FVJ8"/>
<keyword evidence="5" id="KW-1185">Reference proteome</keyword>
<accession>A0A923FVJ8</accession>
<organism evidence="2">
    <name type="scientific">Pseudomonas urmiensis</name>
    <dbReference type="NCBI Taxonomy" id="2745493"/>
    <lineage>
        <taxon>Bacteria</taxon>
        <taxon>Pseudomonadati</taxon>
        <taxon>Pseudomonadota</taxon>
        <taxon>Gammaproteobacteria</taxon>
        <taxon>Pseudomonadales</taxon>
        <taxon>Pseudomonadaceae</taxon>
        <taxon>Pseudomonas</taxon>
    </lineage>
</organism>
<feature type="chain" id="PRO_5044695890" evidence="1">
    <location>
        <begin position="20"/>
        <end position="89"/>
    </location>
</feature>
<keyword evidence="1" id="KW-0732">Signal</keyword>
<dbReference type="EMBL" id="JABWRE020000001">
    <property type="protein sequence ID" value="MBV4535792.1"/>
    <property type="molecule type" value="Genomic_DNA"/>
</dbReference>
<evidence type="ECO:0000313" key="2">
    <source>
        <dbReference type="EMBL" id="MBC3439967.1"/>
    </source>
</evidence>
<reference evidence="2" key="2">
    <citation type="journal article" date="2020" name="Microorganisms">
        <title>Reliable Identification of Environmental Pseudomonas Isolates Using the rpoD Gene.</title>
        <authorList>
            <consortium name="The Broad Institute Genome Sequencing Platform"/>
            <person name="Girard L."/>
            <person name="Lood C."/>
            <person name="Rokni-Zadeh H."/>
            <person name="van Noort V."/>
            <person name="Lavigne R."/>
            <person name="De Mot R."/>
        </authorList>
    </citation>
    <scope>NUCLEOTIDE SEQUENCE</scope>
    <source>
        <strain evidence="2">SWRI10</strain>
    </source>
</reference>
<protein>
    <submittedName>
        <fullName evidence="2">Uncharacterized protein</fullName>
    </submittedName>
</protein>
<feature type="signal peptide" evidence="1">
    <location>
        <begin position="1"/>
        <end position="19"/>
    </location>
</feature>
<evidence type="ECO:0000313" key="4">
    <source>
        <dbReference type="EMBL" id="MFK5732563.1"/>
    </source>
</evidence>
<evidence type="ECO:0000313" key="5">
    <source>
        <dbReference type="Proteomes" id="UP001621534"/>
    </source>
</evidence>
<dbReference type="EMBL" id="JAHWXS010000002">
    <property type="protein sequence ID" value="MFK5732563.1"/>
    <property type="molecule type" value="Genomic_DNA"/>
</dbReference>
<proteinExistence type="predicted"/>
<dbReference type="Proteomes" id="UP000599879">
    <property type="component" value="Unassembled WGS sequence"/>
</dbReference>
<dbReference type="RefSeq" id="WP_186553536.1">
    <property type="nucleotide sequence ID" value="NZ_JABWRE020000001.1"/>
</dbReference>
<evidence type="ECO:0000256" key="1">
    <source>
        <dbReference type="SAM" id="SignalP"/>
    </source>
</evidence>
<name>A0A923FVJ8_9PSED</name>